<dbReference type="OrthoDB" id="4196751at2"/>
<dbReference type="PATRIC" id="fig|710685.3.peg.4481"/>
<evidence type="ECO:0000313" key="3">
    <source>
        <dbReference type="EMBL" id="AEV74962.1"/>
    </source>
</evidence>
<keyword evidence="1" id="KW-0472">Membrane</keyword>
<dbReference type="InterPro" id="IPR034660">
    <property type="entry name" value="DinB/YfiT-like"/>
</dbReference>
<accession>G8RMV8</accession>
<keyword evidence="4" id="KW-1185">Reference proteome</keyword>
<organism evidence="3 4">
    <name type="scientific">Mycolicibacterium rhodesiae (strain NBB3)</name>
    <name type="common">Mycobacterium rhodesiae</name>
    <dbReference type="NCBI Taxonomy" id="710685"/>
    <lineage>
        <taxon>Bacteria</taxon>
        <taxon>Bacillati</taxon>
        <taxon>Actinomycetota</taxon>
        <taxon>Actinomycetes</taxon>
        <taxon>Mycobacteriales</taxon>
        <taxon>Mycobacteriaceae</taxon>
        <taxon>Mycolicibacterium</taxon>
    </lineage>
</organism>
<feature type="transmembrane region" description="Helical" evidence="1">
    <location>
        <begin position="47"/>
        <end position="68"/>
    </location>
</feature>
<dbReference type="RefSeq" id="WP_014212710.1">
    <property type="nucleotide sequence ID" value="NC_016604.1"/>
</dbReference>
<evidence type="ECO:0000313" key="4">
    <source>
        <dbReference type="Proteomes" id="UP000005442"/>
    </source>
</evidence>
<sequence length="177" mass="20607">MVEKVDTAAIADDLERARTDFHRVLQVVGDEEWTQPTSGTQWTNEQLLFHMVFGYMVVRRLLVLVGLFSRSPRRVSRGFAALLNAGTPPFHRINYFGTCAAALVYNRRRMGAKMDRVIDGLQRSLARRHENALRRSMHFPTGWDPYFRESMTLADVYQYPGKHYEHHRRQLSVAKLK</sequence>
<dbReference type="Proteomes" id="UP000005442">
    <property type="component" value="Chromosome"/>
</dbReference>
<dbReference type="STRING" id="710685.MycrhN_4471"/>
<dbReference type="HOGENOM" id="CLU_1494681_0_0_11"/>
<feature type="domain" description="DinB-like" evidence="2">
    <location>
        <begin position="14"/>
        <end position="171"/>
    </location>
</feature>
<protein>
    <recommendedName>
        <fullName evidence="2">DinB-like domain-containing protein</fullName>
    </recommendedName>
</protein>
<keyword evidence="1" id="KW-0812">Transmembrane</keyword>
<evidence type="ECO:0000256" key="1">
    <source>
        <dbReference type="SAM" id="Phobius"/>
    </source>
</evidence>
<dbReference type="KEGG" id="mrh:MycrhN_4471"/>
<dbReference type="Pfam" id="PF12867">
    <property type="entry name" value="DinB_2"/>
    <property type="match status" value="1"/>
</dbReference>
<name>G8RMV8_MYCRN</name>
<dbReference type="eggNOG" id="ENOG5032QZN">
    <property type="taxonomic scope" value="Bacteria"/>
</dbReference>
<keyword evidence="1" id="KW-1133">Transmembrane helix</keyword>
<dbReference type="AlphaFoldDB" id="G8RMV8"/>
<proteinExistence type="predicted"/>
<dbReference type="EMBL" id="CP003169">
    <property type="protein sequence ID" value="AEV74962.1"/>
    <property type="molecule type" value="Genomic_DNA"/>
</dbReference>
<reference evidence="3 4" key="1">
    <citation type="submission" date="2011-12" db="EMBL/GenBank/DDBJ databases">
        <title>Complete sequence of Mycobacterium rhodesiae NBB3.</title>
        <authorList>
            <consortium name="US DOE Joint Genome Institute"/>
            <person name="Lucas S."/>
            <person name="Han J."/>
            <person name="Lapidus A."/>
            <person name="Cheng J.-F."/>
            <person name="Goodwin L."/>
            <person name="Pitluck S."/>
            <person name="Peters L."/>
            <person name="Mikhailova N."/>
            <person name="Gu W."/>
            <person name="Detter J.C."/>
            <person name="Han C."/>
            <person name="Tapia R."/>
            <person name="Land M."/>
            <person name="Hauser L."/>
            <person name="Kyrpides N."/>
            <person name="Ivanova N."/>
            <person name="Pagani I."/>
            <person name="Mattes T."/>
            <person name="Holmes A."/>
            <person name="Rutledge P."/>
            <person name="Paulsen I."/>
            <person name="Coleman N."/>
            <person name="Woyke T."/>
        </authorList>
    </citation>
    <scope>NUCLEOTIDE SEQUENCE [LARGE SCALE GENOMIC DNA]</scope>
    <source>
        <strain evidence="3 4">NBB3</strain>
    </source>
</reference>
<dbReference type="SUPFAM" id="SSF109854">
    <property type="entry name" value="DinB/YfiT-like putative metalloenzymes"/>
    <property type="match status" value="1"/>
</dbReference>
<evidence type="ECO:0000259" key="2">
    <source>
        <dbReference type="Pfam" id="PF12867"/>
    </source>
</evidence>
<dbReference type="Gene3D" id="1.20.120.450">
    <property type="entry name" value="dinb family like domain"/>
    <property type="match status" value="1"/>
</dbReference>
<dbReference type="InterPro" id="IPR024775">
    <property type="entry name" value="DinB-like"/>
</dbReference>
<gene>
    <name evidence="3" type="ordered locus">MycrhN_4471</name>
</gene>